<dbReference type="AlphaFoldDB" id="A0A2L0EWK4"/>
<gene>
    <name evidence="2" type="ORF">SOCE26_051330</name>
</gene>
<accession>A0A2L0EWK4</accession>
<dbReference type="EMBL" id="CP012673">
    <property type="protein sequence ID" value="AUX43681.1"/>
    <property type="molecule type" value="Genomic_DNA"/>
</dbReference>
<protein>
    <recommendedName>
        <fullName evidence="4">Secreted protein</fullName>
    </recommendedName>
</protein>
<evidence type="ECO:0000313" key="3">
    <source>
        <dbReference type="Proteomes" id="UP000238348"/>
    </source>
</evidence>
<feature type="chain" id="PRO_5014616837" description="Secreted protein" evidence="1">
    <location>
        <begin position="21"/>
        <end position="514"/>
    </location>
</feature>
<evidence type="ECO:0000256" key="1">
    <source>
        <dbReference type="SAM" id="SignalP"/>
    </source>
</evidence>
<dbReference type="Pfam" id="PF11617">
    <property type="entry name" value="Cu-binding_MopE"/>
    <property type="match status" value="1"/>
</dbReference>
<organism evidence="2 3">
    <name type="scientific">Sorangium cellulosum</name>
    <name type="common">Polyangium cellulosum</name>
    <dbReference type="NCBI Taxonomy" id="56"/>
    <lineage>
        <taxon>Bacteria</taxon>
        <taxon>Pseudomonadati</taxon>
        <taxon>Myxococcota</taxon>
        <taxon>Polyangia</taxon>
        <taxon>Polyangiales</taxon>
        <taxon>Polyangiaceae</taxon>
        <taxon>Sorangium</taxon>
    </lineage>
</organism>
<dbReference type="Proteomes" id="UP000238348">
    <property type="component" value="Chromosome"/>
</dbReference>
<evidence type="ECO:0008006" key="4">
    <source>
        <dbReference type="Google" id="ProtNLM"/>
    </source>
</evidence>
<name>A0A2L0EWK4_SORCE</name>
<evidence type="ECO:0000313" key="2">
    <source>
        <dbReference type="EMBL" id="AUX43681.1"/>
    </source>
</evidence>
<proteinExistence type="predicted"/>
<dbReference type="RefSeq" id="WP_234023965.1">
    <property type="nucleotide sequence ID" value="NZ_CP012673.1"/>
</dbReference>
<feature type="signal peptide" evidence="1">
    <location>
        <begin position="1"/>
        <end position="20"/>
    </location>
</feature>
<reference evidence="2 3" key="1">
    <citation type="submission" date="2015-09" db="EMBL/GenBank/DDBJ databases">
        <title>Sorangium comparison.</title>
        <authorList>
            <person name="Zaburannyi N."/>
            <person name="Bunk B."/>
            <person name="Overmann J."/>
            <person name="Mueller R."/>
        </authorList>
    </citation>
    <scope>NUCLEOTIDE SEQUENCE [LARGE SCALE GENOMIC DNA]</scope>
    <source>
        <strain evidence="2 3">So ce26</strain>
    </source>
</reference>
<dbReference type="InterPro" id="IPR021655">
    <property type="entry name" value="Put_metal-bd"/>
</dbReference>
<keyword evidence="1" id="KW-0732">Signal</keyword>
<sequence>MSQFWIPIKGVAVLAGVVMAASCTFGGLGDYEIESCDPNVARLEDDVCNQFNDETTCSPYQCDRSERRCIRAPRDDDRDGDPSVTCGGGDCDDQNANVSSKLVETCDGLDNNCNGIADDGVLAFTEPATVVPAEDAWEDVRIIVPLNRADEDVRLAVAVKPAASNDCVRGFDVSREGSDTGCTILASPPDALAAQPSIDLASGGTVVGWVRRSGCAAGVPVLSEAPSLVSGTASESLDLATCGAGAAHPSVAVAPADSSIALALWRAEPALRALTPDSADCSTRAPVSLEAVVVSMADSMTVVASTTLSKTLSTRPPAVIGLPATTPRFLVGAALPDGGAALFLVKDSFLPVPAAIPIPGLPNDPTGVVFGIGKLTETRATVGVAIESGCAPQKAYFAIATVNLETDAVSVTPAILFETAERTAFVSPAWSPERGEWLIAWIGRSIVAQRIAERDGALVALDSSPISLEATDRSPVTLGLLRSSATPTAWNINFLDGGAQPGITQTSFGCSGSQ</sequence>